<sequence length="57" mass="6198">MRDGGWNGTSSTGMEPGPTEQISARITGGRHHQSSLISYEIRPRIVLEQQSGASLMK</sequence>
<reference evidence="2" key="2">
    <citation type="submission" date="2023-06" db="EMBL/GenBank/DDBJ databases">
        <authorList>
            <consortium name="Lawrence Berkeley National Laboratory"/>
            <person name="Mondo S.J."/>
            <person name="Hensen N."/>
            <person name="Bonometti L."/>
            <person name="Westerberg I."/>
            <person name="Brannstrom I.O."/>
            <person name="Guillou S."/>
            <person name="Cros-Aarteil S."/>
            <person name="Calhoun S."/>
            <person name="Haridas S."/>
            <person name="Kuo A."/>
            <person name="Pangilinan J."/>
            <person name="Riley R."/>
            <person name="Labutti K."/>
            <person name="Andreopoulos B."/>
            <person name="Lipzen A."/>
            <person name="Chen C."/>
            <person name="Yanf M."/>
            <person name="Daum C."/>
            <person name="Ng V."/>
            <person name="Clum A."/>
            <person name="Steindorff A."/>
            <person name="Ohm R."/>
            <person name="Martin F."/>
            <person name="Silar P."/>
            <person name="Natvig D."/>
            <person name="Lalanne C."/>
            <person name="Gautier V."/>
            <person name="Ament-Velasquez S.L."/>
            <person name="Kruys A."/>
            <person name="Hutchinson M.I."/>
            <person name="Powell A.J."/>
            <person name="Barry K."/>
            <person name="Miller A.N."/>
            <person name="Grigoriev I.V."/>
            <person name="Debuchy R."/>
            <person name="Gladieux P."/>
            <person name="Thoren M.H."/>
            <person name="Johannesson H."/>
        </authorList>
    </citation>
    <scope>NUCLEOTIDE SEQUENCE</scope>
    <source>
        <strain evidence="2">CBS 626.80</strain>
    </source>
</reference>
<evidence type="ECO:0000256" key="1">
    <source>
        <dbReference type="SAM" id="MobiDB-lite"/>
    </source>
</evidence>
<organism evidence="2 3">
    <name type="scientific">Pseudoneurospora amorphoporcata</name>
    <dbReference type="NCBI Taxonomy" id="241081"/>
    <lineage>
        <taxon>Eukaryota</taxon>
        <taxon>Fungi</taxon>
        <taxon>Dikarya</taxon>
        <taxon>Ascomycota</taxon>
        <taxon>Pezizomycotina</taxon>
        <taxon>Sordariomycetes</taxon>
        <taxon>Sordariomycetidae</taxon>
        <taxon>Sordariales</taxon>
        <taxon>Sordariaceae</taxon>
        <taxon>Pseudoneurospora</taxon>
    </lineage>
</organism>
<dbReference type="EMBL" id="MU859153">
    <property type="protein sequence ID" value="KAK3951242.1"/>
    <property type="molecule type" value="Genomic_DNA"/>
</dbReference>
<comment type="caution">
    <text evidence="2">The sequence shown here is derived from an EMBL/GenBank/DDBJ whole genome shotgun (WGS) entry which is preliminary data.</text>
</comment>
<proteinExistence type="predicted"/>
<keyword evidence="3" id="KW-1185">Reference proteome</keyword>
<protein>
    <submittedName>
        <fullName evidence="2">Uncharacterized protein</fullName>
    </submittedName>
</protein>
<dbReference type="AlphaFoldDB" id="A0AAN6SEG1"/>
<evidence type="ECO:0000313" key="2">
    <source>
        <dbReference type="EMBL" id="KAK3951242.1"/>
    </source>
</evidence>
<gene>
    <name evidence="2" type="ORF">QBC32DRAFT_167260</name>
</gene>
<accession>A0AAN6SEG1</accession>
<feature type="region of interest" description="Disordered" evidence="1">
    <location>
        <begin position="1"/>
        <end position="43"/>
    </location>
</feature>
<name>A0AAN6SEG1_9PEZI</name>
<evidence type="ECO:0000313" key="3">
    <source>
        <dbReference type="Proteomes" id="UP001303222"/>
    </source>
</evidence>
<reference evidence="2" key="1">
    <citation type="journal article" date="2023" name="Mol. Phylogenet. Evol.">
        <title>Genome-scale phylogeny and comparative genomics of the fungal order Sordariales.</title>
        <authorList>
            <person name="Hensen N."/>
            <person name="Bonometti L."/>
            <person name="Westerberg I."/>
            <person name="Brannstrom I.O."/>
            <person name="Guillou S."/>
            <person name="Cros-Aarteil S."/>
            <person name="Calhoun S."/>
            <person name="Haridas S."/>
            <person name="Kuo A."/>
            <person name="Mondo S."/>
            <person name="Pangilinan J."/>
            <person name="Riley R."/>
            <person name="LaButti K."/>
            <person name="Andreopoulos B."/>
            <person name="Lipzen A."/>
            <person name="Chen C."/>
            <person name="Yan M."/>
            <person name="Daum C."/>
            <person name="Ng V."/>
            <person name="Clum A."/>
            <person name="Steindorff A."/>
            <person name="Ohm R.A."/>
            <person name="Martin F."/>
            <person name="Silar P."/>
            <person name="Natvig D.O."/>
            <person name="Lalanne C."/>
            <person name="Gautier V."/>
            <person name="Ament-Velasquez S.L."/>
            <person name="Kruys A."/>
            <person name="Hutchinson M.I."/>
            <person name="Powell A.J."/>
            <person name="Barry K."/>
            <person name="Miller A.N."/>
            <person name="Grigoriev I.V."/>
            <person name="Debuchy R."/>
            <person name="Gladieux P."/>
            <person name="Hiltunen Thoren M."/>
            <person name="Johannesson H."/>
        </authorList>
    </citation>
    <scope>NUCLEOTIDE SEQUENCE</scope>
    <source>
        <strain evidence="2">CBS 626.80</strain>
    </source>
</reference>
<dbReference type="Proteomes" id="UP001303222">
    <property type="component" value="Unassembled WGS sequence"/>
</dbReference>